<dbReference type="InterPro" id="IPR050822">
    <property type="entry name" value="Cerebellin_Synaptic_Org"/>
</dbReference>
<gene>
    <name evidence="5" type="ORF">FSP39_020397</name>
</gene>
<evidence type="ECO:0000256" key="1">
    <source>
        <dbReference type="ARBA" id="ARBA00004613"/>
    </source>
</evidence>
<evidence type="ECO:0000256" key="3">
    <source>
        <dbReference type="ARBA" id="ARBA00022729"/>
    </source>
</evidence>
<evidence type="ECO:0000313" key="5">
    <source>
        <dbReference type="EMBL" id="KAK3098533.1"/>
    </source>
</evidence>
<proteinExistence type="predicted"/>
<dbReference type="PRINTS" id="PR00007">
    <property type="entry name" value="COMPLEMNTC1Q"/>
</dbReference>
<name>A0AA89BW93_PINIB</name>
<dbReference type="PANTHER" id="PTHR22923:SF116">
    <property type="entry name" value="C1Q DOMAIN-CONTAINING PROTEIN"/>
    <property type="match status" value="1"/>
</dbReference>
<evidence type="ECO:0000256" key="2">
    <source>
        <dbReference type="ARBA" id="ARBA00022525"/>
    </source>
</evidence>
<reference evidence="5" key="1">
    <citation type="submission" date="2019-08" db="EMBL/GenBank/DDBJ databases">
        <title>The improved chromosome-level genome for the pearl oyster Pinctada fucata martensii using PacBio sequencing and Hi-C.</title>
        <authorList>
            <person name="Zheng Z."/>
        </authorList>
    </citation>
    <scope>NUCLEOTIDE SEQUENCE</scope>
    <source>
        <strain evidence="5">ZZ-2019</strain>
        <tissue evidence="5">Adductor muscle</tissue>
    </source>
</reference>
<dbReference type="GO" id="GO:0005576">
    <property type="term" value="C:extracellular region"/>
    <property type="evidence" value="ECO:0007669"/>
    <property type="project" value="UniProtKB-SubCell"/>
</dbReference>
<keyword evidence="3" id="KW-0732">Signal</keyword>
<dbReference type="AlphaFoldDB" id="A0AA89BW93"/>
<comment type="caution">
    <text evidence="5">The sequence shown here is derived from an EMBL/GenBank/DDBJ whole genome shotgun (WGS) entry which is preliminary data.</text>
</comment>
<sequence>MSLPEVNPGAHHTLVFDDAKTNEGGAYSPNTGIFRAPRDGVYVFIWKIRMSSAEHSTELVVNQDVYGATFLRSKNGDDGSVTGTVVVHLSQGDEVFVRTHSVYAGDGNIHSNLHGHPSFSGWKLN</sequence>
<comment type="subcellular location">
    <subcellularLocation>
        <location evidence="1">Secreted</location>
    </subcellularLocation>
</comment>
<evidence type="ECO:0000259" key="4">
    <source>
        <dbReference type="PROSITE" id="PS50871"/>
    </source>
</evidence>
<dbReference type="PROSITE" id="PS50871">
    <property type="entry name" value="C1Q"/>
    <property type="match status" value="1"/>
</dbReference>
<evidence type="ECO:0000313" key="6">
    <source>
        <dbReference type="Proteomes" id="UP001186944"/>
    </source>
</evidence>
<dbReference type="Gene3D" id="2.60.120.40">
    <property type="match status" value="1"/>
</dbReference>
<dbReference type="Pfam" id="PF00386">
    <property type="entry name" value="C1q"/>
    <property type="match status" value="1"/>
</dbReference>
<dbReference type="SUPFAM" id="SSF49842">
    <property type="entry name" value="TNF-like"/>
    <property type="match status" value="1"/>
</dbReference>
<dbReference type="InterPro" id="IPR001073">
    <property type="entry name" value="C1q_dom"/>
</dbReference>
<dbReference type="PANTHER" id="PTHR22923">
    <property type="entry name" value="CEREBELLIN-RELATED"/>
    <property type="match status" value="1"/>
</dbReference>
<organism evidence="5 6">
    <name type="scientific">Pinctada imbricata</name>
    <name type="common">Atlantic pearl-oyster</name>
    <name type="synonym">Pinctada martensii</name>
    <dbReference type="NCBI Taxonomy" id="66713"/>
    <lineage>
        <taxon>Eukaryota</taxon>
        <taxon>Metazoa</taxon>
        <taxon>Spiralia</taxon>
        <taxon>Lophotrochozoa</taxon>
        <taxon>Mollusca</taxon>
        <taxon>Bivalvia</taxon>
        <taxon>Autobranchia</taxon>
        <taxon>Pteriomorphia</taxon>
        <taxon>Pterioida</taxon>
        <taxon>Pterioidea</taxon>
        <taxon>Pteriidae</taxon>
        <taxon>Pinctada</taxon>
    </lineage>
</organism>
<keyword evidence="2" id="KW-0964">Secreted</keyword>
<protein>
    <recommendedName>
        <fullName evidence="4">C1q domain-containing protein</fullName>
    </recommendedName>
</protein>
<feature type="domain" description="C1q" evidence="4">
    <location>
        <begin position="1"/>
        <end position="125"/>
    </location>
</feature>
<dbReference type="EMBL" id="VSWD01000007">
    <property type="protein sequence ID" value="KAK3098533.1"/>
    <property type="molecule type" value="Genomic_DNA"/>
</dbReference>
<accession>A0AA89BW93</accession>
<dbReference type="InterPro" id="IPR008983">
    <property type="entry name" value="Tumour_necrosis_fac-like_dom"/>
</dbReference>
<dbReference type="Proteomes" id="UP001186944">
    <property type="component" value="Unassembled WGS sequence"/>
</dbReference>
<keyword evidence="6" id="KW-1185">Reference proteome</keyword>
<dbReference type="SMART" id="SM00110">
    <property type="entry name" value="C1Q"/>
    <property type="match status" value="1"/>
</dbReference>